<evidence type="ECO:0000256" key="3">
    <source>
        <dbReference type="ARBA" id="ARBA00022692"/>
    </source>
</evidence>
<organism evidence="8 9">
    <name type="scientific">Deinococcus lacus</name>
    <dbReference type="NCBI Taxonomy" id="392561"/>
    <lineage>
        <taxon>Bacteria</taxon>
        <taxon>Thermotogati</taxon>
        <taxon>Deinococcota</taxon>
        <taxon>Deinococci</taxon>
        <taxon>Deinococcales</taxon>
        <taxon>Deinococcaceae</taxon>
        <taxon>Deinococcus</taxon>
    </lineage>
</organism>
<feature type="transmembrane region" description="Helical" evidence="6">
    <location>
        <begin position="47"/>
        <end position="67"/>
    </location>
</feature>
<keyword evidence="2 6" id="KW-0813">Transport</keyword>
<proteinExistence type="inferred from homology"/>
<evidence type="ECO:0000256" key="4">
    <source>
        <dbReference type="ARBA" id="ARBA00022989"/>
    </source>
</evidence>
<name>A0ABW1YCJ0_9DEIO</name>
<keyword evidence="3 6" id="KW-0812">Transmembrane</keyword>
<reference evidence="9" key="1">
    <citation type="journal article" date="2019" name="Int. J. Syst. Evol. Microbiol.">
        <title>The Global Catalogue of Microorganisms (GCM) 10K type strain sequencing project: providing services to taxonomists for standard genome sequencing and annotation.</title>
        <authorList>
            <consortium name="The Broad Institute Genomics Platform"/>
            <consortium name="The Broad Institute Genome Sequencing Center for Infectious Disease"/>
            <person name="Wu L."/>
            <person name="Ma J."/>
        </authorList>
    </citation>
    <scope>NUCLEOTIDE SEQUENCE [LARGE SCALE GENOMIC DNA]</scope>
    <source>
        <strain evidence="9">CGMCC 1.15772</strain>
    </source>
</reference>
<dbReference type="Proteomes" id="UP001596297">
    <property type="component" value="Unassembled WGS sequence"/>
</dbReference>
<dbReference type="PANTHER" id="PTHR30177">
    <property type="entry name" value="GLYCINE BETAINE/L-PROLINE TRANSPORT SYSTEM PERMEASE PROTEIN PROW"/>
    <property type="match status" value="1"/>
</dbReference>
<dbReference type="EMBL" id="JBHSWD010000001">
    <property type="protein sequence ID" value="MFC6592036.1"/>
    <property type="molecule type" value="Genomic_DNA"/>
</dbReference>
<dbReference type="Pfam" id="PF00528">
    <property type="entry name" value="BPD_transp_1"/>
    <property type="match status" value="1"/>
</dbReference>
<evidence type="ECO:0000259" key="7">
    <source>
        <dbReference type="PROSITE" id="PS50928"/>
    </source>
</evidence>
<dbReference type="Gene3D" id="1.10.3720.10">
    <property type="entry name" value="MetI-like"/>
    <property type="match status" value="1"/>
</dbReference>
<evidence type="ECO:0000313" key="8">
    <source>
        <dbReference type="EMBL" id="MFC6592036.1"/>
    </source>
</evidence>
<comment type="subcellular location">
    <subcellularLocation>
        <location evidence="6">Cell membrane</location>
        <topology evidence="6">Multi-pass membrane protein</topology>
    </subcellularLocation>
    <subcellularLocation>
        <location evidence="1">Membrane</location>
        <topology evidence="1">Multi-pass membrane protein</topology>
    </subcellularLocation>
</comment>
<evidence type="ECO:0000256" key="2">
    <source>
        <dbReference type="ARBA" id="ARBA00022448"/>
    </source>
</evidence>
<keyword evidence="9" id="KW-1185">Reference proteome</keyword>
<feature type="domain" description="ABC transmembrane type-1" evidence="7">
    <location>
        <begin position="1"/>
        <end position="140"/>
    </location>
</feature>
<dbReference type="PANTHER" id="PTHR30177:SF4">
    <property type="entry name" value="OSMOPROTECTANT IMPORT PERMEASE PROTEIN OSMW"/>
    <property type="match status" value="1"/>
</dbReference>
<sequence>MLGAQAALLLVGLAALLALDAAWFGDPGLGAQALSLGAPLSAWGIRGIGAAPALLALTLYALLPIIINTSVGLRSVPPALLDAAQGLGMTGRQVFWQAEWPLALPFIVEGVRSALVLTFGIATVAPLIGAGGLGFLFSAA</sequence>
<keyword evidence="5 6" id="KW-0472">Membrane</keyword>
<dbReference type="InterPro" id="IPR051204">
    <property type="entry name" value="ABC_transp_perm/SBD"/>
</dbReference>
<dbReference type="InterPro" id="IPR035906">
    <property type="entry name" value="MetI-like_sf"/>
</dbReference>
<dbReference type="SUPFAM" id="SSF161098">
    <property type="entry name" value="MetI-like"/>
    <property type="match status" value="1"/>
</dbReference>
<evidence type="ECO:0000256" key="6">
    <source>
        <dbReference type="RuleBase" id="RU363032"/>
    </source>
</evidence>
<evidence type="ECO:0000256" key="1">
    <source>
        <dbReference type="ARBA" id="ARBA00004141"/>
    </source>
</evidence>
<dbReference type="RefSeq" id="WP_380083051.1">
    <property type="nucleotide sequence ID" value="NZ_JBHSWD010000001.1"/>
</dbReference>
<comment type="caution">
    <text evidence="8">The sequence shown here is derived from an EMBL/GenBank/DDBJ whole genome shotgun (WGS) entry which is preliminary data.</text>
</comment>
<accession>A0ABW1YCJ0</accession>
<feature type="transmembrane region" description="Helical" evidence="6">
    <location>
        <begin position="114"/>
        <end position="137"/>
    </location>
</feature>
<keyword evidence="4 6" id="KW-1133">Transmembrane helix</keyword>
<gene>
    <name evidence="8" type="ORF">ACFP81_08525</name>
</gene>
<dbReference type="InterPro" id="IPR000515">
    <property type="entry name" value="MetI-like"/>
</dbReference>
<dbReference type="PROSITE" id="PS50928">
    <property type="entry name" value="ABC_TM1"/>
    <property type="match status" value="1"/>
</dbReference>
<dbReference type="CDD" id="cd06261">
    <property type="entry name" value="TM_PBP2"/>
    <property type="match status" value="1"/>
</dbReference>
<comment type="similarity">
    <text evidence="6">Belongs to the binding-protein-dependent transport system permease family.</text>
</comment>
<evidence type="ECO:0000256" key="5">
    <source>
        <dbReference type="ARBA" id="ARBA00023136"/>
    </source>
</evidence>
<protein>
    <submittedName>
        <fullName evidence="8">ABC transporter permease subunit</fullName>
    </submittedName>
</protein>
<evidence type="ECO:0000313" key="9">
    <source>
        <dbReference type="Proteomes" id="UP001596297"/>
    </source>
</evidence>